<dbReference type="Proteomes" id="UP000253383">
    <property type="component" value="Unassembled WGS sequence"/>
</dbReference>
<dbReference type="EMBL" id="QOWE01000002">
    <property type="protein sequence ID" value="RCR71051.1"/>
    <property type="molecule type" value="Genomic_DNA"/>
</dbReference>
<proteinExistence type="predicted"/>
<organism evidence="1 2">
    <name type="scientific">Larkinella punicea</name>
    <dbReference type="NCBI Taxonomy" id="2315727"/>
    <lineage>
        <taxon>Bacteria</taxon>
        <taxon>Pseudomonadati</taxon>
        <taxon>Bacteroidota</taxon>
        <taxon>Cytophagia</taxon>
        <taxon>Cytophagales</taxon>
        <taxon>Spirosomataceae</taxon>
        <taxon>Larkinella</taxon>
    </lineage>
</organism>
<name>A0A368JXV3_9BACT</name>
<keyword evidence="2" id="KW-1185">Reference proteome</keyword>
<sequence length="100" mass="11735">MFNIINTRTLNYWCTKYPEASGSLRKWYFDLKRASFSTANELKSAYGNASIIADNRVVFNISGNHYRLVVRINYQYKAIQLKWFGTHAEYDRIDVTTVQP</sequence>
<comment type="caution">
    <text evidence="1">The sequence shown here is derived from an EMBL/GenBank/DDBJ whole genome shotgun (WGS) entry which is preliminary data.</text>
</comment>
<dbReference type="GO" id="GO:0003723">
    <property type="term" value="F:RNA binding"/>
    <property type="evidence" value="ECO:0007669"/>
    <property type="project" value="InterPro"/>
</dbReference>
<dbReference type="GO" id="GO:0004519">
    <property type="term" value="F:endonuclease activity"/>
    <property type="evidence" value="ECO:0007669"/>
    <property type="project" value="InterPro"/>
</dbReference>
<reference evidence="1 2" key="1">
    <citation type="submission" date="2018-07" db="EMBL/GenBank/DDBJ databases">
        <title>Genome analysis of Larkinella rosea.</title>
        <authorList>
            <person name="Zhou Z."/>
            <person name="Wang G."/>
        </authorList>
    </citation>
    <scope>NUCLEOTIDE SEQUENCE [LARGE SCALE GENOMIC DNA]</scope>
    <source>
        <strain evidence="2">zzj9</strain>
    </source>
</reference>
<gene>
    <name evidence="1" type="ORF">DUE52_02000</name>
</gene>
<dbReference type="OrthoDB" id="9799912at2"/>
<evidence type="ECO:0000313" key="1">
    <source>
        <dbReference type="EMBL" id="RCR71051.1"/>
    </source>
</evidence>
<dbReference type="GO" id="GO:0110001">
    <property type="term" value="C:toxin-antitoxin complex"/>
    <property type="evidence" value="ECO:0007669"/>
    <property type="project" value="InterPro"/>
</dbReference>
<dbReference type="Pfam" id="PF09907">
    <property type="entry name" value="HigB_toxin"/>
    <property type="match status" value="1"/>
</dbReference>
<protein>
    <submittedName>
        <fullName evidence="1">Type II toxin-antitoxin system HigB family toxin</fullName>
    </submittedName>
</protein>
<dbReference type="AlphaFoldDB" id="A0A368JXV3"/>
<dbReference type="InterPro" id="IPR018669">
    <property type="entry name" value="Toxin_HigB"/>
</dbReference>
<dbReference type="RefSeq" id="WP_114404281.1">
    <property type="nucleotide sequence ID" value="NZ_QOWE01000002.1"/>
</dbReference>
<accession>A0A368JXV3</accession>
<evidence type="ECO:0000313" key="2">
    <source>
        <dbReference type="Proteomes" id="UP000253383"/>
    </source>
</evidence>